<dbReference type="InterPro" id="IPR032623">
    <property type="entry name" value="FecR_N"/>
</dbReference>
<dbReference type="InterPro" id="IPR012373">
    <property type="entry name" value="Ferrdict_sens_TM"/>
</dbReference>
<dbReference type="PANTHER" id="PTHR30273:SF2">
    <property type="entry name" value="PROTEIN FECR"/>
    <property type="match status" value="1"/>
</dbReference>
<dbReference type="AlphaFoldDB" id="A0A9X1YTX9"/>
<dbReference type="RefSeq" id="WP_268264963.1">
    <property type="nucleotide sequence ID" value="NZ_JALQCW010000019.1"/>
</dbReference>
<dbReference type="Proteomes" id="UP001155059">
    <property type="component" value="Unassembled WGS sequence"/>
</dbReference>
<feature type="domain" description="FecR protein" evidence="1">
    <location>
        <begin position="123"/>
        <end position="215"/>
    </location>
</feature>
<gene>
    <name evidence="3" type="ORF">M1B34_09730</name>
</gene>
<dbReference type="GO" id="GO:0016989">
    <property type="term" value="F:sigma factor antagonist activity"/>
    <property type="evidence" value="ECO:0007669"/>
    <property type="project" value="TreeGrafter"/>
</dbReference>
<dbReference type="Pfam" id="PF04773">
    <property type="entry name" value="FecR"/>
    <property type="match status" value="1"/>
</dbReference>
<reference evidence="3 4" key="1">
    <citation type="journal article" date="2022" name="Int. J. Syst. Evol. Microbiol.">
        <title>Pseudomonas aegrilactucae sp. nov. and Pseudomonas morbosilactucae sp. nov., pathogens causing bacterial rot of lettuce in Japan.</title>
        <authorList>
            <person name="Sawada H."/>
            <person name="Fujikawa T."/>
            <person name="Satou M."/>
        </authorList>
    </citation>
    <scope>NUCLEOTIDE SEQUENCE [LARGE SCALE GENOMIC DNA]</scope>
    <source>
        <strain evidence="3 4">MAFF 302030</strain>
    </source>
</reference>
<evidence type="ECO:0000313" key="4">
    <source>
        <dbReference type="Proteomes" id="UP001155059"/>
    </source>
</evidence>
<protein>
    <submittedName>
        <fullName evidence="3">FecR domain-containing protein</fullName>
    </submittedName>
</protein>
<evidence type="ECO:0000259" key="2">
    <source>
        <dbReference type="Pfam" id="PF16220"/>
    </source>
</evidence>
<dbReference type="PANTHER" id="PTHR30273">
    <property type="entry name" value="PERIPLASMIC SIGNAL SENSOR AND SIGMA FACTOR ACTIVATOR FECR-RELATED"/>
    <property type="match status" value="1"/>
</dbReference>
<organism evidence="3 4">
    <name type="scientific">Pseudomonas morbosilactucae</name>
    <dbReference type="NCBI Taxonomy" id="2938197"/>
    <lineage>
        <taxon>Bacteria</taxon>
        <taxon>Pseudomonadati</taxon>
        <taxon>Pseudomonadota</taxon>
        <taxon>Gammaproteobacteria</taxon>
        <taxon>Pseudomonadales</taxon>
        <taxon>Pseudomonadaceae</taxon>
        <taxon>Pseudomonas</taxon>
    </lineage>
</organism>
<comment type="caution">
    <text evidence="3">The sequence shown here is derived from an EMBL/GenBank/DDBJ whole genome shotgun (WGS) entry which is preliminary data.</text>
</comment>
<dbReference type="PIRSF" id="PIRSF018266">
    <property type="entry name" value="FecR"/>
    <property type="match status" value="1"/>
</dbReference>
<sequence>MNDAQPSKLSHASLEQAAQWYVQLHDQQVTEQQRQHWRNWVEQSPEHRLAWGYVERISQRFAPLHDGAGQQAASQALRSAGRSAPGRRQVLGSLLLLGAGSLLGWGTWRGTPLPQALSRWRADYATGTGETHEARLSDGSRIWLNALSALDVRYSPMERLLLLHLGEVLIDTAKDPQRPFLLQTEHGRLRALGTRFSVRQDPQHSLLNVYQGAVEVRCADGGQVQVVNAGQQLAFDRSSLMPLQPASAAREAWSRGLLLADNLPLGQLLDELGRYRPGHLGCDPAIANLPVMGTFPLKDSDQALALLQAALPVRVKRLTDWWVSLEPRA</sequence>
<dbReference type="InterPro" id="IPR006860">
    <property type="entry name" value="FecR"/>
</dbReference>
<reference evidence="3 4" key="2">
    <citation type="journal article" date="2023" name="Plant Pathol.">
        <title>Dismantling and reorganizing Pseudomonas marginalis sensu#lato.</title>
        <authorList>
            <person name="Sawada H."/>
            <person name="Fujikawa T."/>
            <person name="Satou M."/>
        </authorList>
    </citation>
    <scope>NUCLEOTIDE SEQUENCE [LARGE SCALE GENOMIC DNA]</scope>
    <source>
        <strain evidence="3 4">MAFF 302030</strain>
    </source>
</reference>
<feature type="domain" description="FecR N-terminal" evidence="2">
    <location>
        <begin position="15"/>
        <end position="56"/>
    </location>
</feature>
<dbReference type="Gene3D" id="2.60.120.1440">
    <property type="match status" value="1"/>
</dbReference>
<proteinExistence type="predicted"/>
<name>A0A9X1YTX9_9PSED</name>
<evidence type="ECO:0000259" key="1">
    <source>
        <dbReference type="Pfam" id="PF04773"/>
    </source>
</evidence>
<dbReference type="Pfam" id="PF16220">
    <property type="entry name" value="DUF4880"/>
    <property type="match status" value="1"/>
</dbReference>
<accession>A0A9X1YTX9</accession>
<dbReference type="EMBL" id="JALQCW010000019">
    <property type="protein sequence ID" value="MCK9798000.1"/>
    <property type="molecule type" value="Genomic_DNA"/>
</dbReference>
<evidence type="ECO:0000313" key="3">
    <source>
        <dbReference type="EMBL" id="MCK9798000.1"/>
    </source>
</evidence>